<evidence type="ECO:0000313" key="3">
    <source>
        <dbReference type="EMBL" id="OWF43667.1"/>
    </source>
</evidence>
<proteinExistence type="inferred from homology"/>
<dbReference type="InterPro" id="IPR019034">
    <property type="entry name" value="UPF0390"/>
</dbReference>
<reference evidence="3 4" key="1">
    <citation type="journal article" date="2017" name="Nat. Ecol. Evol.">
        <title>Scallop genome provides insights into evolution of bilaterian karyotype and development.</title>
        <authorList>
            <person name="Wang S."/>
            <person name="Zhang J."/>
            <person name="Jiao W."/>
            <person name="Li J."/>
            <person name="Xun X."/>
            <person name="Sun Y."/>
            <person name="Guo X."/>
            <person name="Huan P."/>
            <person name="Dong B."/>
            <person name="Zhang L."/>
            <person name="Hu X."/>
            <person name="Sun X."/>
            <person name="Wang J."/>
            <person name="Zhao C."/>
            <person name="Wang Y."/>
            <person name="Wang D."/>
            <person name="Huang X."/>
            <person name="Wang R."/>
            <person name="Lv J."/>
            <person name="Li Y."/>
            <person name="Zhang Z."/>
            <person name="Liu B."/>
            <person name="Lu W."/>
            <person name="Hui Y."/>
            <person name="Liang J."/>
            <person name="Zhou Z."/>
            <person name="Hou R."/>
            <person name="Li X."/>
            <person name="Liu Y."/>
            <person name="Li H."/>
            <person name="Ning X."/>
            <person name="Lin Y."/>
            <person name="Zhao L."/>
            <person name="Xing Q."/>
            <person name="Dou J."/>
            <person name="Li Y."/>
            <person name="Mao J."/>
            <person name="Guo H."/>
            <person name="Dou H."/>
            <person name="Li T."/>
            <person name="Mu C."/>
            <person name="Jiang W."/>
            <person name="Fu Q."/>
            <person name="Fu X."/>
            <person name="Miao Y."/>
            <person name="Liu J."/>
            <person name="Yu Q."/>
            <person name="Li R."/>
            <person name="Liao H."/>
            <person name="Li X."/>
            <person name="Kong Y."/>
            <person name="Jiang Z."/>
            <person name="Chourrout D."/>
            <person name="Li R."/>
            <person name="Bao Z."/>
        </authorList>
    </citation>
    <scope>NUCLEOTIDE SEQUENCE [LARGE SCALE GENOMIC DNA]</scope>
    <source>
        <strain evidence="3 4">PY_sf001</strain>
    </source>
</reference>
<sequence>MVQGKVKKKTSLPSGAKGKGGRQHRKTSIKRGGKIIKPKKTKLIEAAKLKRGLQKAINSDIEHMVSMKAVSTEPKQFHVFKADKTASASSSKPTPAAAAAKTKK</sequence>
<dbReference type="EMBL" id="NEDP02005031">
    <property type="protein sequence ID" value="OWF43667.1"/>
    <property type="molecule type" value="Genomic_DNA"/>
</dbReference>
<feature type="compositionally biased region" description="Low complexity" evidence="2">
    <location>
        <begin position="85"/>
        <end position="104"/>
    </location>
</feature>
<keyword evidence="4" id="KW-1185">Reference proteome</keyword>
<evidence type="ECO:0008006" key="5">
    <source>
        <dbReference type="Google" id="ProtNLM"/>
    </source>
</evidence>
<organism evidence="3 4">
    <name type="scientific">Mizuhopecten yessoensis</name>
    <name type="common">Japanese scallop</name>
    <name type="synonym">Patinopecten yessoensis</name>
    <dbReference type="NCBI Taxonomy" id="6573"/>
    <lineage>
        <taxon>Eukaryota</taxon>
        <taxon>Metazoa</taxon>
        <taxon>Spiralia</taxon>
        <taxon>Lophotrochozoa</taxon>
        <taxon>Mollusca</taxon>
        <taxon>Bivalvia</taxon>
        <taxon>Autobranchia</taxon>
        <taxon>Pteriomorphia</taxon>
        <taxon>Pectinida</taxon>
        <taxon>Pectinoidea</taxon>
        <taxon>Pectinidae</taxon>
        <taxon>Mizuhopecten</taxon>
    </lineage>
</organism>
<evidence type="ECO:0000256" key="2">
    <source>
        <dbReference type="SAM" id="MobiDB-lite"/>
    </source>
</evidence>
<dbReference type="PANTHER" id="PTHR16967">
    <property type="entry name" value="LEYDIG CELL TUMOR 10 KDA PROTEIN HOMOLOG"/>
    <property type="match status" value="1"/>
</dbReference>
<feature type="region of interest" description="Disordered" evidence="2">
    <location>
        <begin position="83"/>
        <end position="104"/>
    </location>
</feature>
<gene>
    <name evidence="3" type="ORF">KP79_PYT16750</name>
</gene>
<dbReference type="OrthoDB" id="5239630at2759"/>
<feature type="compositionally biased region" description="Basic residues" evidence="2">
    <location>
        <begin position="1"/>
        <end position="10"/>
    </location>
</feature>
<comment type="caution">
    <text evidence="3">The sequence shown here is derived from an EMBL/GenBank/DDBJ whole genome shotgun (WGS) entry which is preliminary data.</text>
</comment>
<dbReference type="STRING" id="6573.A0A210Q4K9"/>
<accession>A0A210Q4K9</accession>
<dbReference type="Proteomes" id="UP000242188">
    <property type="component" value="Unassembled WGS sequence"/>
</dbReference>
<dbReference type="AlphaFoldDB" id="A0A210Q4K9"/>
<feature type="region of interest" description="Disordered" evidence="2">
    <location>
        <begin position="1"/>
        <end position="34"/>
    </location>
</feature>
<evidence type="ECO:0000313" key="4">
    <source>
        <dbReference type="Proteomes" id="UP000242188"/>
    </source>
</evidence>
<dbReference type="Pfam" id="PF09495">
    <property type="entry name" value="DUF2462"/>
    <property type="match status" value="1"/>
</dbReference>
<name>A0A210Q4K9_MIZYE</name>
<evidence type="ECO:0000256" key="1">
    <source>
        <dbReference type="ARBA" id="ARBA00006802"/>
    </source>
</evidence>
<comment type="similarity">
    <text evidence="1">Belongs to the UPF0390 family.</text>
</comment>
<feature type="compositionally biased region" description="Basic residues" evidence="2">
    <location>
        <begin position="19"/>
        <end position="34"/>
    </location>
</feature>
<dbReference type="PANTHER" id="PTHR16967:SF1">
    <property type="entry name" value="LEYDIG CELL TUMOR 10 KDA PROTEIN HOMOLOG"/>
    <property type="match status" value="1"/>
</dbReference>
<protein>
    <recommendedName>
        <fullName evidence="5">Leydig cell tumor 10 kDa protein-like</fullName>
    </recommendedName>
</protein>